<sequence length="76" mass="8375">MMEGYPMLYDSDDVERRLPDGALEDAVIKAMELREVVLGLALNDLTLLADLMLLELGRRSRSALLDGCVPERLAAA</sequence>
<dbReference type="RefSeq" id="WP_158169073.1">
    <property type="nucleotide sequence ID" value="NZ_CP043538.1"/>
</dbReference>
<dbReference type="AlphaFoldDB" id="A0A6B9FNW2"/>
<reference evidence="1 2" key="2">
    <citation type="journal article" date="2013" name="Genome Announc.">
        <title>Draft Genome Sequence of Methylobacterium mesophilicum Strain SR1.6/6, Isolated from Citrus sinensis.</title>
        <authorList>
            <person name="Marinho Almeida D."/>
            <person name="Dini-Andreote F."/>
            <person name="Camargo Neves A.A."/>
            <person name="Juca Ramos R.T."/>
            <person name="Andreote F.D."/>
            <person name="Carneiro A.R."/>
            <person name="Oliveira de Souza Lima A."/>
            <person name="Caracciolo Gomes de Sa P.H."/>
            <person name="Ribeiro Barbosa M.S."/>
            <person name="Araujo W.L."/>
            <person name="Silva A."/>
        </authorList>
    </citation>
    <scope>NUCLEOTIDE SEQUENCE [LARGE SCALE GENOMIC DNA]</scope>
    <source>
        <strain evidence="1 2">SR1.6/6</strain>
    </source>
</reference>
<name>A0A6B9FNW2_9HYPH</name>
<dbReference type="EMBL" id="CP043538">
    <property type="protein sequence ID" value="QGY04077.1"/>
    <property type="molecule type" value="Genomic_DNA"/>
</dbReference>
<dbReference type="Proteomes" id="UP000012488">
    <property type="component" value="Chromosome"/>
</dbReference>
<reference evidence="1 2" key="1">
    <citation type="journal article" date="2012" name="Genet. Mol. Biol.">
        <title>Analysis of 16S rRNA and mxaF genes revealing insights into Methylobacterium niche-specific plant association.</title>
        <authorList>
            <person name="Dourado M.N."/>
            <person name="Andreote F.D."/>
            <person name="Dini-Andreote F."/>
            <person name="Conti R."/>
            <person name="Araujo J.M."/>
            <person name="Araujo W.L."/>
        </authorList>
    </citation>
    <scope>NUCLEOTIDE SEQUENCE [LARGE SCALE GENOMIC DNA]</scope>
    <source>
        <strain evidence="1 2">SR1.6/6</strain>
    </source>
</reference>
<dbReference type="KEGG" id="mmes:MMSR116_20855"/>
<proteinExistence type="predicted"/>
<gene>
    <name evidence="1" type="ORF">MMSR116_20855</name>
</gene>
<organism evidence="1 2">
    <name type="scientific">Methylobacterium mesophilicum SR1.6/6</name>
    <dbReference type="NCBI Taxonomy" id="908290"/>
    <lineage>
        <taxon>Bacteria</taxon>
        <taxon>Pseudomonadati</taxon>
        <taxon>Pseudomonadota</taxon>
        <taxon>Alphaproteobacteria</taxon>
        <taxon>Hyphomicrobiales</taxon>
        <taxon>Methylobacteriaceae</taxon>
        <taxon>Methylobacterium</taxon>
    </lineage>
</organism>
<accession>A0A6B9FNW2</accession>
<evidence type="ECO:0000313" key="1">
    <source>
        <dbReference type="EMBL" id="QGY04077.1"/>
    </source>
</evidence>
<protein>
    <submittedName>
        <fullName evidence="1">Uncharacterized protein</fullName>
    </submittedName>
</protein>
<evidence type="ECO:0000313" key="2">
    <source>
        <dbReference type="Proteomes" id="UP000012488"/>
    </source>
</evidence>